<reference evidence="1 2" key="1">
    <citation type="journal article" date="2020" name="Nature">
        <title>Six reference-quality genomes reveal evolution of bat adaptations.</title>
        <authorList>
            <person name="Jebb D."/>
            <person name="Huang Z."/>
            <person name="Pippel M."/>
            <person name="Hughes G.M."/>
            <person name="Lavrichenko K."/>
            <person name="Devanna P."/>
            <person name="Winkler S."/>
            <person name="Jermiin L.S."/>
            <person name="Skirmuntt E.C."/>
            <person name="Katzourakis A."/>
            <person name="Burkitt-Gray L."/>
            <person name="Ray D.A."/>
            <person name="Sullivan K.A.M."/>
            <person name="Roscito J.G."/>
            <person name="Kirilenko B.M."/>
            <person name="Davalos L.M."/>
            <person name="Corthals A.P."/>
            <person name="Power M.L."/>
            <person name="Jones G."/>
            <person name="Ransome R.D."/>
            <person name="Dechmann D.K.N."/>
            <person name="Locatelli A.G."/>
            <person name="Puechmaille S.J."/>
            <person name="Fedrigo O."/>
            <person name="Jarvis E.D."/>
            <person name="Hiller M."/>
            <person name="Vernes S.C."/>
            <person name="Myers E.W."/>
            <person name="Teeling E.C."/>
        </authorList>
    </citation>
    <scope>NUCLEOTIDE SEQUENCE [LARGE SCALE GENOMIC DNA]</scope>
    <source>
        <strain evidence="1">MMyoMyo1</strain>
        <tissue evidence="1">Flight muscle</tissue>
    </source>
</reference>
<proteinExistence type="predicted"/>
<name>A0A7J7Z558_MYOMY</name>
<comment type="caution">
    <text evidence="1">The sequence shown here is derived from an EMBL/GenBank/DDBJ whole genome shotgun (WGS) entry which is preliminary data.</text>
</comment>
<keyword evidence="2" id="KW-1185">Reference proteome</keyword>
<dbReference type="EMBL" id="JABWUV010000003">
    <property type="protein sequence ID" value="KAF6369175.1"/>
    <property type="molecule type" value="Genomic_DNA"/>
</dbReference>
<gene>
    <name evidence="1" type="ORF">mMyoMyo1_010563</name>
</gene>
<dbReference type="Proteomes" id="UP000527355">
    <property type="component" value="Unassembled WGS sequence"/>
</dbReference>
<evidence type="ECO:0000313" key="2">
    <source>
        <dbReference type="Proteomes" id="UP000527355"/>
    </source>
</evidence>
<protein>
    <submittedName>
        <fullName evidence="1">Uncharacterized protein</fullName>
    </submittedName>
</protein>
<organism evidence="1 2">
    <name type="scientific">Myotis myotis</name>
    <name type="common">Greater mouse-eared bat</name>
    <name type="synonym">Vespertilio myotis</name>
    <dbReference type="NCBI Taxonomy" id="51298"/>
    <lineage>
        <taxon>Eukaryota</taxon>
        <taxon>Metazoa</taxon>
        <taxon>Chordata</taxon>
        <taxon>Craniata</taxon>
        <taxon>Vertebrata</taxon>
        <taxon>Euteleostomi</taxon>
        <taxon>Mammalia</taxon>
        <taxon>Eutheria</taxon>
        <taxon>Laurasiatheria</taxon>
        <taxon>Chiroptera</taxon>
        <taxon>Yangochiroptera</taxon>
        <taxon>Vespertilionidae</taxon>
        <taxon>Myotis</taxon>
    </lineage>
</organism>
<dbReference type="AlphaFoldDB" id="A0A7J7Z558"/>
<sequence length="170" mass="17473">MGTGHSPGCCSSDRCRLCVALLLRPVWAPQGCRSSYVCGLLMWLLLLRLGQAAAAPRLGMGCSQSCCSSDGGRLLTQLLFLGLGQAARVTAVACTRAGCGLFAAAAPQMGRAVGGCCCSAVGRLLMWLLLLKTGERATHTAAAPWTGAGHVRLLLLGLGQADCGADAPWI</sequence>
<evidence type="ECO:0000313" key="1">
    <source>
        <dbReference type="EMBL" id="KAF6369175.1"/>
    </source>
</evidence>
<accession>A0A7J7Z558</accession>